<dbReference type="EMBL" id="QGKX02000004">
    <property type="protein sequence ID" value="KAF3598519.1"/>
    <property type="molecule type" value="Genomic_DNA"/>
</dbReference>
<comment type="caution">
    <text evidence="1">The sequence shown here is derived from an EMBL/GenBank/DDBJ whole genome shotgun (WGS) entry which is preliminary data.</text>
</comment>
<gene>
    <name evidence="1" type="ORF">F2Q69_00036240</name>
</gene>
<organism evidence="1 2">
    <name type="scientific">Brassica cretica</name>
    <name type="common">Mustard</name>
    <dbReference type="NCBI Taxonomy" id="69181"/>
    <lineage>
        <taxon>Eukaryota</taxon>
        <taxon>Viridiplantae</taxon>
        <taxon>Streptophyta</taxon>
        <taxon>Embryophyta</taxon>
        <taxon>Tracheophyta</taxon>
        <taxon>Spermatophyta</taxon>
        <taxon>Magnoliopsida</taxon>
        <taxon>eudicotyledons</taxon>
        <taxon>Gunneridae</taxon>
        <taxon>Pentapetalae</taxon>
        <taxon>rosids</taxon>
        <taxon>malvids</taxon>
        <taxon>Brassicales</taxon>
        <taxon>Brassicaceae</taxon>
        <taxon>Brassiceae</taxon>
        <taxon>Brassica</taxon>
    </lineage>
</organism>
<evidence type="ECO:0000313" key="1">
    <source>
        <dbReference type="EMBL" id="KAF3598519.1"/>
    </source>
</evidence>
<protein>
    <submittedName>
        <fullName evidence="1">Uncharacterized protein</fullName>
    </submittedName>
</protein>
<name>A0A8S9SCR5_BRACR</name>
<dbReference type="Proteomes" id="UP000712600">
    <property type="component" value="Unassembled WGS sequence"/>
</dbReference>
<dbReference type="AlphaFoldDB" id="A0A8S9SCR5"/>
<accession>A0A8S9SCR5</accession>
<sequence>MSFSNFFWLLSDPSWTGVFLSPSLGISVSYNLLRGSALDTWRGTDPEFPREFVGAIGFHLHVRWVAGDPGPGSGTWVPGPGIRDLEAGTRNLEMNRGREAVFPALGRDPFEEQLRSNLMSTKRRSTHPAISLILDSTTTLDSKA</sequence>
<evidence type="ECO:0000313" key="2">
    <source>
        <dbReference type="Proteomes" id="UP000712600"/>
    </source>
</evidence>
<reference evidence="1" key="1">
    <citation type="submission" date="2019-12" db="EMBL/GenBank/DDBJ databases">
        <title>Genome sequencing and annotation of Brassica cretica.</title>
        <authorList>
            <person name="Studholme D.J."/>
            <person name="Sarris P."/>
        </authorList>
    </citation>
    <scope>NUCLEOTIDE SEQUENCE</scope>
    <source>
        <strain evidence="1">PFS-109/04</strain>
        <tissue evidence="1">Leaf</tissue>
    </source>
</reference>
<proteinExistence type="predicted"/>